<comment type="caution">
    <text evidence="2">The sequence shown here is derived from an EMBL/GenBank/DDBJ whole genome shotgun (WGS) entry which is preliminary data.</text>
</comment>
<dbReference type="PANTHER" id="PTHR13060:SF0">
    <property type="entry name" value="PROTEIN ECDYSONELESS HOMOLOG"/>
    <property type="match status" value="1"/>
</dbReference>
<protein>
    <submittedName>
        <fullName evidence="2">SGT1 protein-domain-containing protein</fullName>
    </submittedName>
</protein>
<dbReference type="AlphaFoldDB" id="A0A9P5TJE9"/>
<feature type="compositionally biased region" description="Acidic residues" evidence="1">
    <location>
        <begin position="507"/>
        <end position="527"/>
    </location>
</feature>
<evidence type="ECO:0000313" key="2">
    <source>
        <dbReference type="EMBL" id="KAF8887981.1"/>
    </source>
</evidence>
<dbReference type="EMBL" id="JADNYJ010000087">
    <property type="protein sequence ID" value="KAF8887981.1"/>
    <property type="molecule type" value="Genomic_DNA"/>
</dbReference>
<evidence type="ECO:0000313" key="3">
    <source>
        <dbReference type="Proteomes" id="UP000724874"/>
    </source>
</evidence>
<feature type="compositionally biased region" description="Low complexity" evidence="1">
    <location>
        <begin position="685"/>
        <end position="694"/>
    </location>
</feature>
<feature type="compositionally biased region" description="Basic and acidic residues" evidence="1">
    <location>
        <begin position="583"/>
        <end position="596"/>
    </location>
</feature>
<name>A0A9P5TJE9_GYMJU</name>
<feature type="compositionally biased region" description="Basic and acidic residues" evidence="1">
    <location>
        <begin position="695"/>
        <end position="707"/>
    </location>
</feature>
<dbReference type="Pfam" id="PF07093">
    <property type="entry name" value="SGT1"/>
    <property type="match status" value="1"/>
</dbReference>
<dbReference type="PANTHER" id="PTHR13060">
    <property type="entry name" value="SGT1 PROTEIN HSGT1 SUPPRESSOR OF GCR2"/>
    <property type="match status" value="1"/>
</dbReference>
<dbReference type="InterPro" id="IPR010770">
    <property type="entry name" value="Ecd"/>
</dbReference>
<feature type="compositionally biased region" description="Acidic residues" evidence="1">
    <location>
        <begin position="615"/>
        <end position="633"/>
    </location>
</feature>
<evidence type="ECO:0000256" key="1">
    <source>
        <dbReference type="SAM" id="MobiDB-lite"/>
    </source>
</evidence>
<feature type="compositionally biased region" description="Polar residues" evidence="1">
    <location>
        <begin position="566"/>
        <end position="577"/>
    </location>
</feature>
<feature type="region of interest" description="Disordered" evidence="1">
    <location>
        <begin position="683"/>
        <end position="770"/>
    </location>
</feature>
<feature type="region of interest" description="Disordered" evidence="1">
    <location>
        <begin position="502"/>
        <end position="642"/>
    </location>
</feature>
<dbReference type="OrthoDB" id="27237at2759"/>
<sequence>MDIFNRPHSIADDTLHYIIYPPPNLSDKLSVISLAASISSYVETLLPDFIWHRDKFEVKLAPNPDGQAWVLESRMRVGDCVDDEWLAVWLLKQISSNWDVVISVYDSDGEFLLIEAAEGLPSWVKPTNSENRVWIHNSRLHLIPLSHNSPPSRQRRRRKLPGAADSDDDAEVDNEDFIAGEDAIKLVRNSSIDTLAPAEVEKIVWQRISGYPEAAKTHVHVTKAYLPIDISKALVANPALVQKAVETFYTRDAIQLRAAHRMSRFSPDKIILTSVEMTRTAYAQIESQKFFPPKVFGRWQVKEGTKEWKWRDVGMKIAVGFEMLYQESKSRINAQIVFPENAEAFKEALRRDPHYEKYIQNLVSAGYFRGEIQGSELWNQLESRAAATYHEVRRTDDATRQSFTSQVDEALSRRDLRDHLDREEDPDDWLTVDAQEFEQMLENTLKRRKAGDQKDQNAMDVDVNDLAFDEDRIASQQAGQLKDLASKVEDFIQGKGELEGALFEDEKVSDDELLSEDEDFSESESEPETPPQSREARSADAQAAMDKLVPALEPSEYGKMPPHFHSGSQRVASTGVETDTIEESVKKQGDGDEKPNLKQRPIRPPIIPRDRYEGVDSDDESDEEGVEDDESEEDRPQVVGEIEINMAEEEEEFLEFSRQALGITDEQWSDIIKDRKERDAFIPASVTKSTTTAKKLSEKVENSERKAHVPRVPQPGSRPNANPDLDSFEAVMKALDEALETSRRSTRTEKKGENSKGKEKAKYEDPMDVDEEEPLDIEAAMERELKSALEGYDSDSEQPADYGMIKNLLESFKSQEGLSGPFSNLAGRLMPEFKLPRDES</sequence>
<feature type="region of interest" description="Disordered" evidence="1">
    <location>
        <begin position="145"/>
        <end position="170"/>
    </location>
</feature>
<dbReference type="GO" id="GO:0005634">
    <property type="term" value="C:nucleus"/>
    <property type="evidence" value="ECO:0007669"/>
    <property type="project" value="TreeGrafter"/>
</dbReference>
<accession>A0A9P5TJE9</accession>
<proteinExistence type="predicted"/>
<feature type="compositionally biased region" description="Basic and acidic residues" evidence="1">
    <location>
        <begin position="734"/>
        <end position="765"/>
    </location>
</feature>
<organism evidence="2 3">
    <name type="scientific">Gymnopilus junonius</name>
    <name type="common">Spectacular rustgill mushroom</name>
    <name type="synonym">Gymnopilus spectabilis subsp. junonius</name>
    <dbReference type="NCBI Taxonomy" id="109634"/>
    <lineage>
        <taxon>Eukaryota</taxon>
        <taxon>Fungi</taxon>
        <taxon>Dikarya</taxon>
        <taxon>Basidiomycota</taxon>
        <taxon>Agaricomycotina</taxon>
        <taxon>Agaricomycetes</taxon>
        <taxon>Agaricomycetidae</taxon>
        <taxon>Agaricales</taxon>
        <taxon>Agaricineae</taxon>
        <taxon>Hymenogastraceae</taxon>
        <taxon>Gymnopilus</taxon>
    </lineage>
</organism>
<dbReference type="Proteomes" id="UP000724874">
    <property type="component" value="Unassembled WGS sequence"/>
</dbReference>
<gene>
    <name evidence="2" type="ORF">CPB84DRAFT_1786588</name>
</gene>
<keyword evidence="3" id="KW-1185">Reference proteome</keyword>
<reference evidence="2" key="1">
    <citation type="submission" date="2020-11" db="EMBL/GenBank/DDBJ databases">
        <authorList>
            <consortium name="DOE Joint Genome Institute"/>
            <person name="Ahrendt S."/>
            <person name="Riley R."/>
            <person name="Andreopoulos W."/>
            <person name="LaButti K."/>
            <person name="Pangilinan J."/>
            <person name="Ruiz-duenas F.J."/>
            <person name="Barrasa J.M."/>
            <person name="Sanchez-Garcia M."/>
            <person name="Camarero S."/>
            <person name="Miyauchi S."/>
            <person name="Serrano A."/>
            <person name="Linde D."/>
            <person name="Babiker R."/>
            <person name="Drula E."/>
            <person name="Ayuso-Fernandez I."/>
            <person name="Pacheco R."/>
            <person name="Padilla G."/>
            <person name="Ferreira P."/>
            <person name="Barriuso J."/>
            <person name="Kellner H."/>
            <person name="Castanera R."/>
            <person name="Alfaro M."/>
            <person name="Ramirez L."/>
            <person name="Pisabarro A.G."/>
            <person name="Kuo A."/>
            <person name="Tritt A."/>
            <person name="Lipzen A."/>
            <person name="He G."/>
            <person name="Yan M."/>
            <person name="Ng V."/>
            <person name="Cullen D."/>
            <person name="Martin F."/>
            <person name="Rosso M.-N."/>
            <person name="Henrissat B."/>
            <person name="Hibbett D."/>
            <person name="Martinez A.T."/>
            <person name="Grigoriev I.V."/>
        </authorList>
    </citation>
    <scope>NUCLEOTIDE SEQUENCE</scope>
    <source>
        <strain evidence="2">AH 44721</strain>
    </source>
</reference>